<evidence type="ECO:0000313" key="2">
    <source>
        <dbReference type="EMBL" id="KEQ91557.1"/>
    </source>
</evidence>
<keyword evidence="3" id="KW-1185">Reference proteome</keyword>
<organism evidence="2 3">
    <name type="scientific">Aureobasidium subglaciale (strain EXF-2481)</name>
    <name type="common">Aureobasidium pullulans var. subglaciale</name>
    <dbReference type="NCBI Taxonomy" id="1043005"/>
    <lineage>
        <taxon>Eukaryota</taxon>
        <taxon>Fungi</taxon>
        <taxon>Dikarya</taxon>
        <taxon>Ascomycota</taxon>
        <taxon>Pezizomycotina</taxon>
        <taxon>Dothideomycetes</taxon>
        <taxon>Dothideomycetidae</taxon>
        <taxon>Dothideales</taxon>
        <taxon>Saccotheciaceae</taxon>
        <taxon>Aureobasidium</taxon>
    </lineage>
</organism>
<accession>A0A074YBM0</accession>
<feature type="region of interest" description="Disordered" evidence="1">
    <location>
        <begin position="1"/>
        <end position="26"/>
    </location>
</feature>
<reference evidence="2 3" key="1">
    <citation type="journal article" date="2014" name="BMC Genomics">
        <title>Genome sequencing of four Aureobasidium pullulans varieties: biotechnological potential, stress tolerance, and description of new species.</title>
        <authorList>
            <person name="Gostin Ar C."/>
            <person name="Ohm R.A."/>
            <person name="Kogej T."/>
            <person name="Sonjak S."/>
            <person name="Turk M."/>
            <person name="Zajc J."/>
            <person name="Zalar P."/>
            <person name="Grube M."/>
            <person name="Sun H."/>
            <person name="Han J."/>
            <person name="Sharma A."/>
            <person name="Chiniquy J."/>
            <person name="Ngan C.Y."/>
            <person name="Lipzen A."/>
            <person name="Barry K."/>
            <person name="Grigoriev I.V."/>
            <person name="Gunde-Cimerman N."/>
        </authorList>
    </citation>
    <scope>NUCLEOTIDE SEQUENCE [LARGE SCALE GENOMIC DNA]</scope>
    <source>
        <strain evidence="2 3">EXF-2481</strain>
    </source>
</reference>
<dbReference type="GeneID" id="25371801"/>
<gene>
    <name evidence="2" type="ORF">AUEXF2481DRAFT_8426</name>
</gene>
<dbReference type="AlphaFoldDB" id="A0A074YBM0"/>
<evidence type="ECO:0000313" key="3">
    <source>
        <dbReference type="Proteomes" id="UP000030641"/>
    </source>
</evidence>
<proteinExistence type="predicted"/>
<protein>
    <submittedName>
        <fullName evidence="2">Uncharacterized protein</fullName>
    </submittedName>
</protein>
<name>A0A074YBM0_AURSE</name>
<dbReference type="OrthoDB" id="10339751at2759"/>
<dbReference type="HOGENOM" id="CLU_1703878_0_0_1"/>
<dbReference type="EMBL" id="KL584777">
    <property type="protein sequence ID" value="KEQ91557.1"/>
    <property type="molecule type" value="Genomic_DNA"/>
</dbReference>
<evidence type="ECO:0000256" key="1">
    <source>
        <dbReference type="SAM" id="MobiDB-lite"/>
    </source>
</evidence>
<sequence length="154" mass="17319">MPHTTQSSHRSTKPPTTTLSNISWNPTPHNHINHSFTSLHDPFSPIDSSRTAMFSRFAAAIKVTEAEGVANHLQRELERLFAVARLPDQSPEGRERAVEQGFEAYKMLEVCERDVEFLKMKAFACKEDAEIGDLDVALSTPTKKGKEVKKSKMH</sequence>
<dbReference type="RefSeq" id="XP_013340004.1">
    <property type="nucleotide sequence ID" value="XM_013484550.1"/>
</dbReference>
<dbReference type="InParanoid" id="A0A074YBM0"/>
<dbReference type="Proteomes" id="UP000030641">
    <property type="component" value="Unassembled WGS sequence"/>
</dbReference>